<evidence type="ECO:0000259" key="2">
    <source>
        <dbReference type="SMART" id="SM00507"/>
    </source>
</evidence>
<keyword evidence="4" id="KW-1185">Reference proteome</keyword>
<dbReference type="InterPro" id="IPR002711">
    <property type="entry name" value="HNH"/>
</dbReference>
<dbReference type="GO" id="GO:0004519">
    <property type="term" value="F:endonuclease activity"/>
    <property type="evidence" value="ECO:0007669"/>
    <property type="project" value="InterPro"/>
</dbReference>
<dbReference type="InterPro" id="IPR003615">
    <property type="entry name" value="HNH_nuc"/>
</dbReference>
<feature type="region of interest" description="Disordered" evidence="1">
    <location>
        <begin position="79"/>
        <end position="128"/>
    </location>
</feature>
<dbReference type="CDD" id="cd00085">
    <property type="entry name" value="HNHc"/>
    <property type="match status" value="1"/>
</dbReference>
<dbReference type="EMBL" id="BAFC01000116">
    <property type="protein sequence ID" value="GAB40972.1"/>
    <property type="molecule type" value="Genomic_DNA"/>
</dbReference>
<feature type="compositionally biased region" description="Basic and acidic residues" evidence="1">
    <location>
        <begin position="84"/>
        <end position="98"/>
    </location>
</feature>
<evidence type="ECO:0000313" key="3">
    <source>
        <dbReference type="EMBL" id="GAB40972.1"/>
    </source>
</evidence>
<dbReference type="SMART" id="SM00507">
    <property type="entry name" value="HNHc"/>
    <property type="match status" value="1"/>
</dbReference>
<proteinExistence type="predicted"/>
<protein>
    <recommendedName>
        <fullName evidence="2">HNH nuclease domain-containing protein</fullName>
    </recommendedName>
</protein>
<feature type="compositionally biased region" description="Basic and acidic residues" evidence="1">
    <location>
        <begin position="116"/>
        <end position="126"/>
    </location>
</feature>
<dbReference type="RefSeq" id="WP_005208073.1">
    <property type="nucleotide sequence ID" value="NZ_BAFC01000116.1"/>
</dbReference>
<dbReference type="Pfam" id="PF01844">
    <property type="entry name" value="HNH"/>
    <property type="match status" value="1"/>
</dbReference>
<dbReference type="GO" id="GO:0008270">
    <property type="term" value="F:zinc ion binding"/>
    <property type="evidence" value="ECO:0007669"/>
    <property type="project" value="InterPro"/>
</dbReference>
<evidence type="ECO:0000313" key="4">
    <source>
        <dbReference type="Proteomes" id="UP000005845"/>
    </source>
</evidence>
<evidence type="ECO:0000256" key="1">
    <source>
        <dbReference type="SAM" id="MobiDB-lite"/>
    </source>
</evidence>
<dbReference type="AlphaFoldDB" id="H5U5G4"/>
<dbReference type="GO" id="GO:0003676">
    <property type="term" value="F:nucleic acid binding"/>
    <property type="evidence" value="ECO:0007669"/>
    <property type="project" value="InterPro"/>
</dbReference>
<name>H5U5G4_9ACTN</name>
<sequence>MPNTAQTEWSRQASKRRRIRDRFINRARRDGLDCAFCSQPINPDAPHLDPGELTIDHIVPLSQGGAPFELSNLAAAHRHCNRQAGDKRPTRTYSHEPDSALPKGSWQLHPDGSIPTEDRPLTDDHGSTYYENGGRVYETNRRWW</sequence>
<dbReference type="Gene3D" id="1.10.30.50">
    <property type="match status" value="1"/>
</dbReference>
<accession>H5U5G4</accession>
<organism evidence="3 4">
    <name type="scientific">Gordonia sputi NBRC 100414</name>
    <dbReference type="NCBI Taxonomy" id="1089453"/>
    <lineage>
        <taxon>Bacteria</taxon>
        <taxon>Bacillati</taxon>
        <taxon>Actinomycetota</taxon>
        <taxon>Actinomycetes</taxon>
        <taxon>Mycobacteriales</taxon>
        <taxon>Gordoniaceae</taxon>
        <taxon>Gordonia</taxon>
    </lineage>
</organism>
<feature type="domain" description="HNH nuclease" evidence="2">
    <location>
        <begin position="21"/>
        <end position="82"/>
    </location>
</feature>
<comment type="caution">
    <text evidence="3">The sequence shown here is derived from an EMBL/GenBank/DDBJ whole genome shotgun (WGS) entry which is preliminary data.</text>
</comment>
<dbReference type="Proteomes" id="UP000005845">
    <property type="component" value="Unassembled WGS sequence"/>
</dbReference>
<gene>
    <name evidence="3" type="ORF">GOSPT_118_00490</name>
</gene>
<reference evidence="3 4" key="1">
    <citation type="submission" date="2012-02" db="EMBL/GenBank/DDBJ databases">
        <title>Whole genome shotgun sequence of Gordonia sputi NBRC 100414.</title>
        <authorList>
            <person name="Yoshida I."/>
            <person name="Hosoyama A."/>
            <person name="Tsuchikane K."/>
            <person name="Katsumata H."/>
            <person name="Yamazaki S."/>
            <person name="Fujita N."/>
        </authorList>
    </citation>
    <scope>NUCLEOTIDE SEQUENCE [LARGE SCALE GENOMIC DNA]</scope>
    <source>
        <strain evidence="3 4">NBRC 100414</strain>
    </source>
</reference>